<evidence type="ECO:0000313" key="4">
    <source>
        <dbReference type="EMBL" id="RDI40080.1"/>
    </source>
</evidence>
<evidence type="ECO:0000256" key="1">
    <source>
        <dbReference type="ARBA" id="ARBA00004683"/>
    </source>
</evidence>
<dbReference type="EMBL" id="QQAX01000024">
    <property type="protein sequence ID" value="RDI40080.1"/>
    <property type="molecule type" value="Genomic_DNA"/>
</dbReference>
<proteinExistence type="predicted"/>
<dbReference type="InterPro" id="IPR010123">
    <property type="entry name" value="PHA_synth_III_E"/>
</dbReference>
<comment type="pathway">
    <text evidence="1">Biopolymer metabolism; poly-(R)-3-hydroxybutanoate biosynthesis.</text>
</comment>
<dbReference type="RefSeq" id="WP_114835143.1">
    <property type="nucleotide sequence ID" value="NZ_LR699114.1"/>
</dbReference>
<protein>
    <recommendedName>
        <fullName evidence="2">Poly(3-hydroxyalkanoate) polymerase subunit PhaE</fullName>
    </recommendedName>
</protein>
<dbReference type="Pfam" id="PF09712">
    <property type="entry name" value="PHA_synth_III_E"/>
    <property type="match status" value="1"/>
</dbReference>
<evidence type="ECO:0000256" key="2">
    <source>
        <dbReference type="ARBA" id="ARBA00019066"/>
    </source>
</evidence>
<name>A0A370GA55_9COXI</name>
<organism evidence="4 5">
    <name type="scientific">Aquicella lusitana</name>
    <dbReference type="NCBI Taxonomy" id="254246"/>
    <lineage>
        <taxon>Bacteria</taxon>
        <taxon>Pseudomonadati</taxon>
        <taxon>Pseudomonadota</taxon>
        <taxon>Gammaproteobacteria</taxon>
        <taxon>Legionellales</taxon>
        <taxon>Coxiellaceae</taxon>
        <taxon>Aquicella</taxon>
    </lineage>
</organism>
<keyword evidence="3" id="KW-0583">PHB biosynthesis</keyword>
<keyword evidence="5" id="KW-1185">Reference proteome</keyword>
<reference evidence="4 5" key="1">
    <citation type="submission" date="2018-07" db="EMBL/GenBank/DDBJ databases">
        <title>Genomic Encyclopedia of Type Strains, Phase IV (KMG-IV): sequencing the most valuable type-strain genomes for metagenomic binning, comparative biology and taxonomic classification.</title>
        <authorList>
            <person name="Goeker M."/>
        </authorList>
    </citation>
    <scope>NUCLEOTIDE SEQUENCE [LARGE SCALE GENOMIC DNA]</scope>
    <source>
        <strain evidence="4 5">DSM 16500</strain>
    </source>
</reference>
<dbReference type="GO" id="GO:0042619">
    <property type="term" value="P:poly-hydroxybutyrate biosynthetic process"/>
    <property type="evidence" value="ECO:0007669"/>
    <property type="project" value="UniProtKB-KW"/>
</dbReference>
<dbReference type="AlphaFoldDB" id="A0A370GA55"/>
<sequence>MDKESQFDTHSNWYELWMQQSRQFFEITEKNLKDLFTENTLANPEEHLKQIYQWLEMLKKQWEFSQLSEEQKAYHLYWMMISRMYNEALDMTVNRWINRSRENNPVKNVRELYDLWLTCCHEVYQQSLMTKTYQEAYGEFMNATFKFWQSALSK</sequence>
<gene>
    <name evidence="4" type="ORF">C8D86_12430</name>
</gene>
<evidence type="ECO:0000313" key="5">
    <source>
        <dbReference type="Proteomes" id="UP000254720"/>
    </source>
</evidence>
<accession>A0A370GA55</accession>
<dbReference type="Proteomes" id="UP000254720">
    <property type="component" value="Unassembled WGS sequence"/>
</dbReference>
<evidence type="ECO:0000256" key="3">
    <source>
        <dbReference type="ARBA" id="ARBA00022752"/>
    </source>
</evidence>
<comment type="caution">
    <text evidence="4">The sequence shown here is derived from an EMBL/GenBank/DDBJ whole genome shotgun (WGS) entry which is preliminary data.</text>
</comment>
<dbReference type="OrthoDB" id="6115526at2"/>
<dbReference type="UniPathway" id="UPA00917"/>